<dbReference type="InterPro" id="IPR038902">
    <property type="entry name" value="INTS1"/>
</dbReference>
<reference evidence="6" key="1">
    <citation type="journal article" date="2020" name="J Insects Food Feed">
        <title>The yellow mealworm (Tenebrio molitor) genome: a resource for the emerging insects as food and feed industry.</title>
        <authorList>
            <person name="Eriksson T."/>
            <person name="Andere A."/>
            <person name="Kelstrup H."/>
            <person name="Emery V."/>
            <person name="Picard C."/>
        </authorList>
    </citation>
    <scope>NUCLEOTIDE SEQUENCE</scope>
    <source>
        <strain evidence="6">Stoneville</strain>
        <tissue evidence="6">Whole head</tissue>
    </source>
</reference>
<organism evidence="6 7">
    <name type="scientific">Tenebrio molitor</name>
    <name type="common">Yellow mealworm beetle</name>
    <dbReference type="NCBI Taxonomy" id="7067"/>
    <lineage>
        <taxon>Eukaryota</taxon>
        <taxon>Metazoa</taxon>
        <taxon>Ecdysozoa</taxon>
        <taxon>Arthropoda</taxon>
        <taxon>Hexapoda</taxon>
        <taxon>Insecta</taxon>
        <taxon>Pterygota</taxon>
        <taxon>Neoptera</taxon>
        <taxon>Endopterygota</taxon>
        <taxon>Coleoptera</taxon>
        <taxon>Polyphaga</taxon>
        <taxon>Cucujiformia</taxon>
        <taxon>Tenebrionidae</taxon>
        <taxon>Tenebrio</taxon>
    </lineage>
</organism>
<evidence type="ECO:0000313" key="7">
    <source>
        <dbReference type="Proteomes" id="UP000719412"/>
    </source>
</evidence>
<dbReference type="InterPro" id="IPR053966">
    <property type="entry name" value="INTS1_INTS2-bd"/>
</dbReference>
<feature type="domain" description="Integrator complex subunit 1 R4" evidence="4">
    <location>
        <begin position="1867"/>
        <end position="1963"/>
    </location>
</feature>
<proteinExistence type="predicted"/>
<dbReference type="InterPro" id="IPR053965">
    <property type="entry name" value="INTS1_R4"/>
</dbReference>
<dbReference type="InterPro" id="IPR053964">
    <property type="entry name" value="INT1_R3"/>
</dbReference>
<dbReference type="Pfam" id="PF22927">
    <property type="entry name" value="INT1_R3"/>
    <property type="match status" value="1"/>
</dbReference>
<name>A0A8J6HGB0_TENMO</name>
<feature type="compositionally biased region" description="Low complexity" evidence="1">
    <location>
        <begin position="72"/>
        <end position="82"/>
    </location>
</feature>
<keyword evidence="7" id="KW-1185">Reference proteome</keyword>
<evidence type="ECO:0000259" key="3">
    <source>
        <dbReference type="Pfam" id="PF22927"/>
    </source>
</evidence>
<gene>
    <name evidence="6" type="ORF">GEV33_009683</name>
</gene>
<dbReference type="Pfam" id="PF22928">
    <property type="entry name" value="INTS1_R4"/>
    <property type="match status" value="1"/>
</dbReference>
<feature type="region of interest" description="Disordered" evidence="1">
    <location>
        <begin position="1"/>
        <end position="85"/>
    </location>
</feature>
<dbReference type="GO" id="GO:0034474">
    <property type="term" value="P:U2 snRNA 3'-end processing"/>
    <property type="evidence" value="ECO:0007669"/>
    <property type="project" value="InterPro"/>
</dbReference>
<dbReference type="EMBL" id="JABDTM020025586">
    <property type="protein sequence ID" value="KAH0813108.1"/>
    <property type="molecule type" value="Genomic_DNA"/>
</dbReference>
<evidence type="ECO:0008006" key="8">
    <source>
        <dbReference type="Google" id="ProtNLM"/>
    </source>
</evidence>
<feature type="compositionally biased region" description="Polar residues" evidence="1">
    <location>
        <begin position="1"/>
        <end position="12"/>
    </location>
</feature>
<reference evidence="6" key="2">
    <citation type="submission" date="2021-08" db="EMBL/GenBank/DDBJ databases">
        <authorList>
            <person name="Eriksson T."/>
        </authorList>
    </citation>
    <scope>NUCLEOTIDE SEQUENCE</scope>
    <source>
        <strain evidence="6">Stoneville</strain>
        <tissue evidence="6">Whole head</tissue>
    </source>
</reference>
<feature type="compositionally biased region" description="Polar residues" evidence="1">
    <location>
        <begin position="50"/>
        <end position="62"/>
    </location>
</feature>
<evidence type="ECO:0000313" key="6">
    <source>
        <dbReference type="EMBL" id="KAH0813108.1"/>
    </source>
</evidence>
<protein>
    <recommendedName>
        <fullName evidence="8">Integrator complex subunit 1</fullName>
    </recommendedName>
</protein>
<dbReference type="InterPro" id="IPR016024">
    <property type="entry name" value="ARM-type_fold"/>
</dbReference>
<feature type="domain" description="Integrator complex subunit 1 RPB2-binding" evidence="2">
    <location>
        <begin position="327"/>
        <end position="482"/>
    </location>
</feature>
<feature type="domain" description="Integrator complex subunit 1 INTS2-binding" evidence="5">
    <location>
        <begin position="947"/>
        <end position="1257"/>
    </location>
</feature>
<dbReference type="Pfam" id="PF12432">
    <property type="entry name" value="INTS1_RP2B-bd"/>
    <property type="match status" value="1"/>
</dbReference>
<feature type="domain" description="Integrator complex subunit 1 R3" evidence="3">
    <location>
        <begin position="1671"/>
        <end position="1825"/>
    </location>
</feature>
<dbReference type="InterPro" id="IPR022145">
    <property type="entry name" value="INTS1_RPB2-bd"/>
</dbReference>
<dbReference type="InterPro" id="IPR011989">
    <property type="entry name" value="ARM-like"/>
</dbReference>
<dbReference type="Pfam" id="PF22929">
    <property type="entry name" value="INTS1_INTS2-bd"/>
    <property type="match status" value="1"/>
</dbReference>
<dbReference type="SUPFAM" id="SSF48371">
    <property type="entry name" value="ARM repeat"/>
    <property type="match status" value="1"/>
</dbReference>
<dbReference type="Proteomes" id="UP000719412">
    <property type="component" value="Unassembled WGS sequence"/>
</dbReference>
<evidence type="ECO:0000259" key="4">
    <source>
        <dbReference type="Pfam" id="PF22928"/>
    </source>
</evidence>
<evidence type="ECO:0000259" key="2">
    <source>
        <dbReference type="Pfam" id="PF12432"/>
    </source>
</evidence>
<sequence>MDRNKPGQSQGSRGHKAKITQQPPDLFIALGAKQSSPRDDPKRSVPLPKTTVSSHLQASSSKVPDKLKREGSSSSLSGVPPSKKMKVALPGARTGIAGTSTSSMIPLERMGVEPWEALAVDCESADLFENIMSAVNSGNNEKAVSYILGVIRSLKGQRTKICKIVYLSLLLTCSCKPTLFTNENIIAAVVSVLRRDVTSGVKGNNKTNAYFHILFMNLVTHAFADVGHWPDVFVKIYVEDAVADRIFIDNPYCKPFVDNVITAFNTKLPPSSLFKSETWNSAARDTSSPLTIMSNDDESKTEPCIEHKVAVENWNVKVYPRFTHSQENVEKIVLEAIKEQLARRQQPETITKNFVRFLSIACGLVEIRIIAVSRIESWLHNHKLMKPAQELLAYLCYNCSASSQRDLEIISQLSKLRLKNKPMVNFFNNCLREMVFSFPENLYPLLKYTIYNELSNARNTNNLIVVGALFQVAPEASADAFADICLELLLNKDDYLRSLRALLKEINRVLRHDFNLLSIVHSLLRERKEFANSVRESEFRERVFFSSADLVCMCMLLCVTPQVRDASSQNKRDVTVLKAFQKQVSNIQREAVTWLNDSALRVFRPNVNDFHHVLLKVLFLEQAEHYYKVDSWPGENERNLFLRLASEIPLLQATLLRILLIGNSKEHPISPTEAIEISDQLIRRAANLPQDCAPPLAIDNIEIIGIYFSLCSYNYPENITLPTGYVPPSLAISGLYWKVWLILLILAAHNPMTFGNEVWNKYPTLRMFMEMCITNHFSFPPPTMASLDEDYQSREQQILALEKQKILEFESHLAAASTKMEITEQSSLLLPQLMELRPEGEARRPPQAVLDQLLHLNNTHRMGHLLCRSRNPDFLLDIMSRQGGTAHMPWLAELVHNSEGALAHLPVQCLCEYLLSTAPTEKLTKHGQLLAHLRTVVNENDSQTACEVLEYLFRRLTSDHGASRTQATKGLNLILAPGDETETNNTNWLTSYIRQFPHFAMIKPVLVQFLRQALQIETNPSRVSSYINFLAIQDCNDSFTELHDLIADLSSVIIERHSVASYVLPGPDNQTLKNLLTIFSTHIQKAQEYSEDIYSSLQNYNEYVLITWMTGEQCHMQTLVIHAAIVLLTYGPLENFEPFDRLLNFWFPENGEHPRAYVPDTNERTSYLPDWMKLRMIRSNVPRLVDAAIEKLEPPKLVLFIQSFGIPTTSISKLLNTLDKATLLDAKLVVDSVLDKTYMIQLVEVQNKRGAVGGETFVKAIEMQMPVVQDADVDVAIETKKALPDLVKSQQIASSAGSIVNMLNNIFSPNYSGSKNKDILNLTKMSFEQQSIDLIFNYLKSLPMNFITPVILKYNSLSTIFRLLFPLNDRNNEKIVMATNFLNHLTDEHNCICAFLKQYLKTCRSVKMEVKKEPDDVVSTGPDITGERLGNILSEAKTQDEKIGLLVDWLSTIELEIAYSQKQKLQKDMLFSKENLSFRPLLMSLVLQRASWQSLHGIMNYLLRDDISDICSVSALDFLCALTQSPKLWQGRDKAIPKHHHSEDVFELGKDKVPNYVNILYKPALSVACLENDSIVLFQALILVKYILEESKQNTTNWQKKMESRLVLLLKCMKNCASNILEILLKSADDDIYSRELLLMIYMSLPSSGQHLANKDISKQAYSKNCPSSADEISHCLLSALAATPRSKDWPRKSQDLELCARKLTATHPVLVLRQLPMLAGSLKGRAQYDWGVLKNRGHLLLFGQVLGLLELLQPIVFEQSHTLCDILDSYFLLLQYHGHMKDLCVLVQRIITFIQNWMTHDIKGASRYLQEHGSVLVDIQMVQPGIRPLLSNVSLPVGDQSTPPEVLVRTAMSPMVDPLPPHWPQLLAALQSSENLTVLQELDHITNKKPHLLEIPSQHLYNYISSSSGTVRSLALMLIVRWLKHNPKAASEALPAILTCLNSKNGDVVASVLEKLSDLVSVMQEYGKVILTKVFQLGMQSTLNTTTNITKSIDLLNLQSGC</sequence>
<dbReference type="GO" id="GO:0032039">
    <property type="term" value="C:integrator complex"/>
    <property type="evidence" value="ECO:0007669"/>
    <property type="project" value="InterPro"/>
</dbReference>
<evidence type="ECO:0000256" key="1">
    <source>
        <dbReference type="SAM" id="MobiDB-lite"/>
    </source>
</evidence>
<dbReference type="Gene3D" id="1.25.10.10">
    <property type="entry name" value="Leucine-rich Repeat Variant"/>
    <property type="match status" value="1"/>
</dbReference>
<dbReference type="PANTHER" id="PTHR21224">
    <property type="entry name" value="INTEGRATOR COMPLEX SUBUNIT 1"/>
    <property type="match status" value="1"/>
</dbReference>
<comment type="caution">
    <text evidence="6">The sequence shown here is derived from an EMBL/GenBank/DDBJ whole genome shotgun (WGS) entry which is preliminary data.</text>
</comment>
<accession>A0A8J6HGB0</accession>
<dbReference type="PANTHER" id="PTHR21224:SF1">
    <property type="entry name" value="INTEGRATOR COMPLEX SUBUNIT 1"/>
    <property type="match status" value="1"/>
</dbReference>
<evidence type="ECO:0000259" key="5">
    <source>
        <dbReference type="Pfam" id="PF22929"/>
    </source>
</evidence>